<evidence type="ECO:0000313" key="2">
    <source>
        <dbReference type="EMBL" id="ESK86425.1"/>
    </source>
</evidence>
<dbReference type="HOGENOM" id="CLU_125082_0_0_1"/>
<protein>
    <submittedName>
        <fullName evidence="2">Uncharacterized protein</fullName>
    </submittedName>
</protein>
<accession>V2X1T8</accession>
<evidence type="ECO:0000256" key="1">
    <source>
        <dbReference type="SAM" id="MobiDB-lite"/>
    </source>
</evidence>
<gene>
    <name evidence="2" type="ORF">Moror_4932</name>
</gene>
<keyword evidence="3" id="KW-1185">Reference proteome</keyword>
<proteinExistence type="predicted"/>
<feature type="compositionally biased region" description="Low complexity" evidence="1">
    <location>
        <begin position="1"/>
        <end position="12"/>
    </location>
</feature>
<dbReference type="KEGG" id="mrr:Moror_4932"/>
<feature type="region of interest" description="Disordered" evidence="1">
    <location>
        <begin position="1"/>
        <end position="30"/>
    </location>
</feature>
<dbReference type="AlphaFoldDB" id="V2X1T8"/>
<comment type="caution">
    <text evidence="2">The sequence shown here is derived from an EMBL/GenBank/DDBJ whole genome shotgun (WGS) entry which is preliminary data.</text>
</comment>
<organism evidence="2 3">
    <name type="scientific">Moniliophthora roreri (strain MCA 2997)</name>
    <name type="common">Cocoa frosty pod rot fungus</name>
    <name type="synonym">Crinipellis roreri</name>
    <dbReference type="NCBI Taxonomy" id="1381753"/>
    <lineage>
        <taxon>Eukaryota</taxon>
        <taxon>Fungi</taxon>
        <taxon>Dikarya</taxon>
        <taxon>Basidiomycota</taxon>
        <taxon>Agaricomycotina</taxon>
        <taxon>Agaricomycetes</taxon>
        <taxon>Agaricomycetidae</taxon>
        <taxon>Agaricales</taxon>
        <taxon>Marasmiineae</taxon>
        <taxon>Marasmiaceae</taxon>
        <taxon>Moniliophthora</taxon>
    </lineage>
</organism>
<name>V2X1T8_MONRO</name>
<sequence length="130" mass="13754">MSHASTSSGASSYNVRSLPKPPSGNPSFTDDIMYPGLFNPSPFELLFLVNTGGHDNSLRNASVGQPHLQYAVDSLIRLRAQCASLNVIIEETNVYTANLAFNATAAGPSPLTLQGPMTVPSFSTPSEPSE</sequence>
<evidence type="ECO:0000313" key="3">
    <source>
        <dbReference type="Proteomes" id="UP000017559"/>
    </source>
</evidence>
<feature type="compositionally biased region" description="Polar residues" evidence="1">
    <location>
        <begin position="120"/>
        <end position="130"/>
    </location>
</feature>
<dbReference type="EMBL" id="AWSO01000931">
    <property type="protein sequence ID" value="ESK86425.1"/>
    <property type="molecule type" value="Genomic_DNA"/>
</dbReference>
<dbReference type="Proteomes" id="UP000017559">
    <property type="component" value="Unassembled WGS sequence"/>
</dbReference>
<reference evidence="2 3" key="1">
    <citation type="journal article" date="2014" name="BMC Genomics">
        <title>Genome and secretome analysis of the hemibiotrophic fungal pathogen, Moniliophthora roreri, which causes frosty pod rot disease of cacao: mechanisms of the biotrophic and necrotrophic phases.</title>
        <authorList>
            <person name="Meinhardt L.W."/>
            <person name="Costa G.G.L."/>
            <person name="Thomazella D.P.T."/>
            <person name="Teixeira P.J.P.L."/>
            <person name="Carazzolle M.F."/>
            <person name="Schuster S.C."/>
            <person name="Carlson J.E."/>
            <person name="Guiltinan M.J."/>
            <person name="Mieczkowski P."/>
            <person name="Farmer A."/>
            <person name="Ramaraj T."/>
            <person name="Crozier J."/>
            <person name="Davis R.E."/>
            <person name="Shao J."/>
            <person name="Melnick R.L."/>
            <person name="Pereira G.A.G."/>
            <person name="Bailey B.A."/>
        </authorList>
    </citation>
    <scope>NUCLEOTIDE SEQUENCE [LARGE SCALE GENOMIC DNA]</scope>
    <source>
        <strain evidence="2 3">MCA 2997</strain>
    </source>
</reference>
<feature type="region of interest" description="Disordered" evidence="1">
    <location>
        <begin position="110"/>
        <end position="130"/>
    </location>
</feature>